<accession>A0A1F6BVC3</accession>
<dbReference type="SUPFAM" id="SSF56752">
    <property type="entry name" value="D-aminoacid aminotransferase-like PLP-dependent enzymes"/>
    <property type="match status" value="1"/>
</dbReference>
<dbReference type="Proteomes" id="UP000179368">
    <property type="component" value="Unassembled WGS sequence"/>
</dbReference>
<evidence type="ECO:0000256" key="1">
    <source>
        <dbReference type="ARBA" id="ARBA00001933"/>
    </source>
</evidence>
<protein>
    <recommendedName>
        <fullName evidence="6">Amino acid aminotransferase</fullName>
    </recommendedName>
</protein>
<dbReference type="GO" id="GO:0008652">
    <property type="term" value="P:amino acid biosynthetic process"/>
    <property type="evidence" value="ECO:0007669"/>
    <property type="project" value="UniProtKB-ARBA"/>
</dbReference>
<dbReference type="InterPro" id="IPR036038">
    <property type="entry name" value="Aminotransferase-like"/>
</dbReference>
<comment type="cofactor">
    <cofactor evidence="1">
        <name>pyridoxal 5'-phosphate</name>
        <dbReference type="ChEBI" id="CHEBI:597326"/>
    </cofactor>
</comment>
<reference evidence="4 5" key="1">
    <citation type="journal article" date="2016" name="Nat. Commun.">
        <title>Thousands of microbial genomes shed light on interconnected biogeochemical processes in an aquifer system.</title>
        <authorList>
            <person name="Anantharaman K."/>
            <person name="Brown C.T."/>
            <person name="Hug L.A."/>
            <person name="Sharon I."/>
            <person name="Castelle C.J."/>
            <person name="Probst A.J."/>
            <person name="Thomas B.C."/>
            <person name="Singh A."/>
            <person name="Wilkins M.J."/>
            <person name="Karaoz U."/>
            <person name="Brodie E.L."/>
            <person name="Williams K.H."/>
            <person name="Hubbard S.S."/>
            <person name="Banfield J.F."/>
        </authorList>
    </citation>
    <scope>NUCLEOTIDE SEQUENCE [LARGE SCALE GENOMIC DNA]</scope>
</reference>
<evidence type="ECO:0008006" key="6">
    <source>
        <dbReference type="Google" id="ProtNLM"/>
    </source>
</evidence>
<comment type="caution">
    <text evidence="4">The sequence shown here is derived from an EMBL/GenBank/DDBJ whole genome shotgun (WGS) entry which is preliminary data.</text>
</comment>
<evidence type="ECO:0000313" key="4">
    <source>
        <dbReference type="EMBL" id="OGG40896.1"/>
    </source>
</evidence>
<organism evidence="4 5">
    <name type="scientific">Candidatus Jorgensenbacteria bacterium GWA1_49_17</name>
    <dbReference type="NCBI Taxonomy" id="1798467"/>
    <lineage>
        <taxon>Bacteria</taxon>
        <taxon>Candidatus Joergenseniibacteriota</taxon>
    </lineage>
</organism>
<dbReference type="PANTHER" id="PTHR42743:SF11">
    <property type="entry name" value="AMINODEOXYCHORISMATE LYASE"/>
    <property type="match status" value="1"/>
</dbReference>
<dbReference type="InterPro" id="IPR050571">
    <property type="entry name" value="Class-IV_PLP-Dep_Aminotrnsfr"/>
</dbReference>
<evidence type="ECO:0000256" key="3">
    <source>
        <dbReference type="ARBA" id="ARBA00022898"/>
    </source>
</evidence>
<dbReference type="InterPro" id="IPR043132">
    <property type="entry name" value="BCAT-like_C"/>
</dbReference>
<dbReference type="EMBL" id="MFKG01000003">
    <property type="protein sequence ID" value="OGG40896.1"/>
    <property type="molecule type" value="Genomic_DNA"/>
</dbReference>
<dbReference type="GO" id="GO:0046394">
    <property type="term" value="P:carboxylic acid biosynthetic process"/>
    <property type="evidence" value="ECO:0007669"/>
    <property type="project" value="UniProtKB-ARBA"/>
</dbReference>
<dbReference type="InterPro" id="IPR001544">
    <property type="entry name" value="Aminotrans_IV"/>
</dbReference>
<dbReference type="AlphaFoldDB" id="A0A1F6BVC3"/>
<dbReference type="FunFam" id="3.20.10.10:FF:000002">
    <property type="entry name" value="D-alanine aminotransferase"/>
    <property type="match status" value="1"/>
</dbReference>
<evidence type="ECO:0000313" key="5">
    <source>
        <dbReference type="Proteomes" id="UP000179368"/>
    </source>
</evidence>
<proteinExistence type="inferred from homology"/>
<evidence type="ECO:0000256" key="2">
    <source>
        <dbReference type="ARBA" id="ARBA00009320"/>
    </source>
</evidence>
<dbReference type="Pfam" id="PF01063">
    <property type="entry name" value="Aminotran_4"/>
    <property type="match status" value="1"/>
</dbReference>
<dbReference type="GO" id="GO:0005829">
    <property type="term" value="C:cytosol"/>
    <property type="evidence" value="ECO:0007669"/>
    <property type="project" value="TreeGrafter"/>
</dbReference>
<dbReference type="InterPro" id="IPR043131">
    <property type="entry name" value="BCAT-like_N"/>
</dbReference>
<keyword evidence="3" id="KW-0663">Pyridoxal phosphate</keyword>
<dbReference type="PANTHER" id="PTHR42743">
    <property type="entry name" value="AMINO-ACID AMINOTRANSFERASE"/>
    <property type="match status" value="1"/>
</dbReference>
<sequence>MNDKIHFLNGKFVSEEQLAVSPRDVGFSRGYAVFDFLKTYPRHRPFKLREHIDRLFNSADLIGLQMPWSKEQVQKWVLETLEANKTDEEKFIKIMVSGGVSNTMLPSENPTIMILIDPAVRYPKERYEKGVGVIAVKHKRYNPAAKSNNYIEGVKQTQRAKTIGAVEPVYYSDTQVFESSNSNIFAVIDNKLLTPKTNVLAGITRAVLLEILKLNVPMEVGDFTLNELLSSNEAFLTASGKEITPITSIDGEPVGNGKVGAITKEVMNQFKEYTLSNLW</sequence>
<dbReference type="Gene3D" id="3.20.10.10">
    <property type="entry name" value="D-amino Acid Aminotransferase, subunit A, domain 2"/>
    <property type="match status" value="1"/>
</dbReference>
<comment type="similarity">
    <text evidence="2">Belongs to the class-IV pyridoxal-phosphate-dependent aminotransferase family.</text>
</comment>
<name>A0A1F6BVC3_9BACT</name>
<gene>
    <name evidence="4" type="ORF">A2116_01175</name>
</gene>
<dbReference type="GO" id="GO:0003824">
    <property type="term" value="F:catalytic activity"/>
    <property type="evidence" value="ECO:0007669"/>
    <property type="project" value="InterPro"/>
</dbReference>
<dbReference type="Gene3D" id="3.30.470.10">
    <property type="match status" value="1"/>
</dbReference>